<organism evidence="7 8">
    <name type="scientific">Purpureocillium lilacinum</name>
    <name type="common">Paecilomyces lilacinus</name>
    <dbReference type="NCBI Taxonomy" id="33203"/>
    <lineage>
        <taxon>Eukaryota</taxon>
        <taxon>Fungi</taxon>
        <taxon>Dikarya</taxon>
        <taxon>Ascomycota</taxon>
        <taxon>Pezizomycotina</taxon>
        <taxon>Sordariomycetes</taxon>
        <taxon>Hypocreomycetidae</taxon>
        <taxon>Hypocreales</taxon>
        <taxon>Ophiocordycipitaceae</taxon>
        <taxon>Purpureocillium</taxon>
    </lineage>
</organism>
<dbReference type="EMBL" id="LSBH01000004">
    <property type="protein sequence ID" value="OAQ80713.1"/>
    <property type="molecule type" value="Genomic_DNA"/>
</dbReference>
<evidence type="ECO:0000256" key="1">
    <source>
        <dbReference type="ARBA" id="ARBA00004141"/>
    </source>
</evidence>
<dbReference type="PANTHER" id="PTHR45649">
    <property type="entry name" value="AMINO-ACID PERMEASE BAT1"/>
    <property type="match status" value="1"/>
</dbReference>
<comment type="caution">
    <text evidence="7">The sequence shown here is derived from an EMBL/GenBank/DDBJ whole genome shotgun (WGS) entry which is preliminary data.</text>
</comment>
<gene>
    <name evidence="7" type="ORF">VFPBJ_06298</name>
</gene>
<comment type="subcellular location">
    <subcellularLocation>
        <location evidence="1">Membrane</location>
        <topology evidence="1">Multi-pass membrane protein</topology>
    </subcellularLocation>
</comment>
<evidence type="ECO:0000256" key="4">
    <source>
        <dbReference type="ARBA" id="ARBA00022989"/>
    </source>
</evidence>
<feature type="transmembrane region" description="Helical" evidence="6">
    <location>
        <begin position="137"/>
        <end position="157"/>
    </location>
</feature>
<evidence type="ECO:0000256" key="6">
    <source>
        <dbReference type="SAM" id="Phobius"/>
    </source>
</evidence>
<name>A0A179GTU1_PURLI</name>
<accession>A0A179GTU1</accession>
<evidence type="ECO:0000256" key="2">
    <source>
        <dbReference type="ARBA" id="ARBA00022448"/>
    </source>
</evidence>
<evidence type="ECO:0000256" key="3">
    <source>
        <dbReference type="ARBA" id="ARBA00022692"/>
    </source>
</evidence>
<dbReference type="InterPro" id="IPR002293">
    <property type="entry name" value="AA/rel_permease1"/>
</dbReference>
<dbReference type="Proteomes" id="UP000078240">
    <property type="component" value="Unassembled WGS sequence"/>
</dbReference>
<dbReference type="PANTHER" id="PTHR45649:SF2">
    <property type="entry name" value="ACID PERMEASE, PUTATIVE-RELATED"/>
    <property type="match status" value="1"/>
</dbReference>
<keyword evidence="2" id="KW-0813">Transport</keyword>
<dbReference type="AlphaFoldDB" id="A0A179GTU1"/>
<reference evidence="7 8" key="1">
    <citation type="submission" date="2016-01" db="EMBL/GenBank/DDBJ databases">
        <title>Biosynthesis of antibiotic leucinostatins and their inhibition on Phytophthora in bio-control Purpureocillium lilacinum.</title>
        <authorList>
            <person name="Wang G."/>
            <person name="Liu Z."/>
            <person name="Lin R."/>
            <person name="Li E."/>
            <person name="Mao Z."/>
            <person name="Ling J."/>
            <person name="Yin W."/>
            <person name="Xie B."/>
        </authorList>
    </citation>
    <scope>NUCLEOTIDE SEQUENCE [LARGE SCALE GENOMIC DNA]</scope>
    <source>
        <strain evidence="7">PLBJ-1</strain>
    </source>
</reference>
<dbReference type="Gene3D" id="1.20.1740.10">
    <property type="entry name" value="Amino acid/polyamine transporter I"/>
    <property type="match status" value="1"/>
</dbReference>
<feature type="transmembrane region" description="Helical" evidence="6">
    <location>
        <begin position="20"/>
        <end position="45"/>
    </location>
</feature>
<dbReference type="GO" id="GO:0016020">
    <property type="term" value="C:membrane"/>
    <property type="evidence" value="ECO:0007669"/>
    <property type="project" value="UniProtKB-SubCell"/>
</dbReference>
<dbReference type="Pfam" id="PF13520">
    <property type="entry name" value="AA_permease_2"/>
    <property type="match status" value="1"/>
</dbReference>
<dbReference type="GO" id="GO:0022857">
    <property type="term" value="F:transmembrane transporter activity"/>
    <property type="evidence" value="ECO:0007669"/>
    <property type="project" value="InterPro"/>
</dbReference>
<evidence type="ECO:0000313" key="7">
    <source>
        <dbReference type="EMBL" id="OAQ80713.1"/>
    </source>
</evidence>
<keyword evidence="3 6" id="KW-0812">Transmembrane</keyword>
<protein>
    <submittedName>
        <fullName evidence="7">Amino acid permease domain-containing protein</fullName>
    </submittedName>
</protein>
<keyword evidence="4 6" id="KW-1133">Transmembrane helix</keyword>
<evidence type="ECO:0000256" key="5">
    <source>
        <dbReference type="ARBA" id="ARBA00023136"/>
    </source>
</evidence>
<keyword evidence="5 6" id="KW-0472">Membrane</keyword>
<sequence length="269" mass="29441">MSEEIHDASITLPRAMMWTIVINGSLGFVMLISFCFCMGDVSTILSDPNVMPFVQTFLIATKSPAGATALTTITIVLTACGCITNVATASRQMFAFARDSGLPFSSFLAHVRPTEFRTIHSMIIADESSQVRPGWNVPLNAVMVSFIITILLSLINIGSNVRRKLRQGLAELAVRPATSLSLAIHFRLAPKRSDAGIALGRLGGTTAFNVSVYCGMSLRDNDKNEDDRGRYTLQPRTLYGAVRQCAVDSRCVSDRILNHIYVTTVFMRL</sequence>
<proteinExistence type="predicted"/>
<evidence type="ECO:0000313" key="8">
    <source>
        <dbReference type="Proteomes" id="UP000078240"/>
    </source>
</evidence>